<keyword evidence="1" id="KW-0472">Membrane</keyword>
<accession>A0A844QK33</accession>
<dbReference type="Proteomes" id="UP000463224">
    <property type="component" value="Unassembled WGS sequence"/>
</dbReference>
<keyword evidence="3" id="KW-1185">Reference proteome</keyword>
<keyword evidence="1" id="KW-0812">Transmembrane</keyword>
<dbReference type="RefSeq" id="WP_156713263.1">
    <property type="nucleotide sequence ID" value="NZ_WPHG01000003.1"/>
</dbReference>
<evidence type="ECO:0000313" key="2">
    <source>
        <dbReference type="EMBL" id="MVA98310.1"/>
    </source>
</evidence>
<dbReference type="EMBL" id="WPHG01000003">
    <property type="protein sequence ID" value="MVA98310.1"/>
    <property type="molecule type" value="Genomic_DNA"/>
</dbReference>
<feature type="transmembrane region" description="Helical" evidence="1">
    <location>
        <begin position="6"/>
        <end position="31"/>
    </location>
</feature>
<feature type="transmembrane region" description="Helical" evidence="1">
    <location>
        <begin position="82"/>
        <end position="102"/>
    </location>
</feature>
<comment type="caution">
    <text evidence="2">The sequence shown here is derived from an EMBL/GenBank/DDBJ whole genome shotgun (WGS) entry which is preliminary data.</text>
</comment>
<evidence type="ECO:0000313" key="3">
    <source>
        <dbReference type="Proteomes" id="UP000463224"/>
    </source>
</evidence>
<proteinExistence type="predicted"/>
<evidence type="ECO:0000256" key="1">
    <source>
        <dbReference type="SAM" id="Phobius"/>
    </source>
</evidence>
<gene>
    <name evidence="2" type="ORF">GN330_13755</name>
</gene>
<organism evidence="2 3">
    <name type="scientific">Nitratireductor arenosus</name>
    <dbReference type="NCBI Taxonomy" id="2682096"/>
    <lineage>
        <taxon>Bacteria</taxon>
        <taxon>Pseudomonadati</taxon>
        <taxon>Pseudomonadota</taxon>
        <taxon>Alphaproteobacteria</taxon>
        <taxon>Hyphomicrobiales</taxon>
        <taxon>Phyllobacteriaceae</taxon>
        <taxon>Nitratireductor</taxon>
    </lineage>
</organism>
<protein>
    <submittedName>
        <fullName evidence="2">DUF1772 domain-containing protein</fullName>
    </submittedName>
</protein>
<reference evidence="2 3" key="1">
    <citation type="submission" date="2019-12" db="EMBL/GenBank/DDBJ databases">
        <title>Nitratireductor arenosus sp. nov., Isolated from sea sand, Jeju island, South Korea.</title>
        <authorList>
            <person name="Kim W."/>
        </authorList>
    </citation>
    <scope>NUCLEOTIDE SEQUENCE [LARGE SCALE GENOMIC DNA]</scope>
    <source>
        <strain evidence="2 3">CAU 1489</strain>
    </source>
</reference>
<keyword evidence="1" id="KW-1133">Transmembrane helix</keyword>
<dbReference type="InterPro" id="IPR013901">
    <property type="entry name" value="Anthrone_oxy"/>
</dbReference>
<name>A0A844QK33_9HYPH</name>
<sequence length="154" mass="15891">MTLVVLTAAFGSALMAGLFFAFSTAVMTALGRIEPAAGIAAMQRINEVIQNPVFFLAFFGTALASFAVIAAAVLGWNDGPALTSAAGALAYLVGIVGVTILFNVPMNGQLAVVDPASVEGARVWADYLARWTAWNHLRTVSGMVAAGLFALGLL</sequence>
<dbReference type="AlphaFoldDB" id="A0A844QK33"/>
<feature type="transmembrane region" description="Helical" evidence="1">
    <location>
        <begin position="52"/>
        <end position="76"/>
    </location>
</feature>
<dbReference type="Pfam" id="PF08592">
    <property type="entry name" value="Anthrone_oxy"/>
    <property type="match status" value="1"/>
</dbReference>